<gene>
    <name evidence="1" type="ORF">L195_g064145</name>
</gene>
<dbReference type="EMBL" id="ASHM01234674">
    <property type="protein sequence ID" value="PNX68801.1"/>
    <property type="molecule type" value="Genomic_DNA"/>
</dbReference>
<feature type="non-terminal residue" evidence="1">
    <location>
        <position position="50"/>
    </location>
</feature>
<proteinExistence type="predicted"/>
<comment type="caution">
    <text evidence="1">The sequence shown here is derived from an EMBL/GenBank/DDBJ whole genome shotgun (WGS) entry which is preliminary data.</text>
</comment>
<dbReference type="AlphaFoldDB" id="A0A2K3KRA2"/>
<reference evidence="1 2" key="2">
    <citation type="journal article" date="2017" name="Front. Plant Sci.">
        <title>Gene Classification and Mining of Molecular Markers Useful in Red Clover (Trifolium pratense) Breeding.</title>
        <authorList>
            <person name="Istvanek J."/>
            <person name="Dluhosova J."/>
            <person name="Dluhos P."/>
            <person name="Patkova L."/>
            <person name="Nedelnik J."/>
            <person name="Repkova J."/>
        </authorList>
    </citation>
    <scope>NUCLEOTIDE SEQUENCE [LARGE SCALE GENOMIC DNA]</scope>
    <source>
        <strain evidence="2">cv. Tatra</strain>
        <tissue evidence="1">Young leaves</tissue>
    </source>
</reference>
<name>A0A2K3KRA2_TRIPR</name>
<protein>
    <submittedName>
        <fullName evidence="1">Uncharacterized protein</fullName>
    </submittedName>
</protein>
<accession>A0A2K3KRA2</accession>
<reference evidence="1 2" key="1">
    <citation type="journal article" date="2014" name="Am. J. Bot.">
        <title>Genome assembly and annotation for red clover (Trifolium pratense; Fabaceae).</title>
        <authorList>
            <person name="Istvanek J."/>
            <person name="Jaros M."/>
            <person name="Krenek A."/>
            <person name="Repkova J."/>
        </authorList>
    </citation>
    <scope>NUCLEOTIDE SEQUENCE [LARGE SCALE GENOMIC DNA]</scope>
    <source>
        <strain evidence="2">cv. Tatra</strain>
        <tissue evidence="1">Young leaves</tissue>
    </source>
</reference>
<evidence type="ECO:0000313" key="2">
    <source>
        <dbReference type="Proteomes" id="UP000236291"/>
    </source>
</evidence>
<sequence>MSSIAIKLDPAFIGTFPTNEYGFQSASTSNKMMMLIPIDILRHLEDHLNR</sequence>
<dbReference type="Proteomes" id="UP000236291">
    <property type="component" value="Unassembled WGS sequence"/>
</dbReference>
<organism evidence="1 2">
    <name type="scientific">Trifolium pratense</name>
    <name type="common">Red clover</name>
    <dbReference type="NCBI Taxonomy" id="57577"/>
    <lineage>
        <taxon>Eukaryota</taxon>
        <taxon>Viridiplantae</taxon>
        <taxon>Streptophyta</taxon>
        <taxon>Embryophyta</taxon>
        <taxon>Tracheophyta</taxon>
        <taxon>Spermatophyta</taxon>
        <taxon>Magnoliopsida</taxon>
        <taxon>eudicotyledons</taxon>
        <taxon>Gunneridae</taxon>
        <taxon>Pentapetalae</taxon>
        <taxon>rosids</taxon>
        <taxon>fabids</taxon>
        <taxon>Fabales</taxon>
        <taxon>Fabaceae</taxon>
        <taxon>Papilionoideae</taxon>
        <taxon>50 kb inversion clade</taxon>
        <taxon>NPAAA clade</taxon>
        <taxon>Hologalegina</taxon>
        <taxon>IRL clade</taxon>
        <taxon>Trifolieae</taxon>
        <taxon>Trifolium</taxon>
    </lineage>
</organism>
<evidence type="ECO:0000313" key="1">
    <source>
        <dbReference type="EMBL" id="PNX68801.1"/>
    </source>
</evidence>